<dbReference type="RefSeq" id="WP_074640539.1">
    <property type="nucleotide sequence ID" value="NZ_FOFU01000001.1"/>
</dbReference>
<evidence type="ECO:0000256" key="3">
    <source>
        <dbReference type="ARBA" id="ARBA00023169"/>
    </source>
</evidence>
<name>A0A1H9AVD7_9SPIR</name>
<keyword evidence="6" id="KW-1185">Reference proteome</keyword>
<dbReference type="InterPro" id="IPR047141">
    <property type="entry name" value="Stealth"/>
</dbReference>
<dbReference type="AlphaFoldDB" id="A0A1H9AVD7"/>
<keyword evidence="3" id="KW-0270">Exopolysaccharide synthesis</keyword>
<dbReference type="OrthoDB" id="9776077at2"/>
<dbReference type="PANTHER" id="PTHR24045">
    <property type="match status" value="1"/>
</dbReference>
<evidence type="ECO:0000313" key="5">
    <source>
        <dbReference type="EMBL" id="SEP80505.1"/>
    </source>
</evidence>
<dbReference type="PANTHER" id="PTHR24045:SF0">
    <property type="entry name" value="N-ACETYLGLUCOSAMINE-1-PHOSPHOTRANSFERASE SUBUNITS ALPHA_BETA"/>
    <property type="match status" value="1"/>
</dbReference>
<proteinExistence type="inferred from homology"/>
<comment type="similarity">
    <text evidence="1">Belongs to the stealth family.</text>
</comment>
<dbReference type="Proteomes" id="UP000182360">
    <property type="component" value="Unassembled WGS sequence"/>
</dbReference>
<evidence type="ECO:0000256" key="1">
    <source>
        <dbReference type="ARBA" id="ARBA00007583"/>
    </source>
</evidence>
<sequence length="311" mass="37154">MNRIDVVFPYVDCRKEQWQTDWQKATGRVYNDDKQRYYADGELLRYKLRATERYMPWVRKVFIIVHDKTQVPEWMNTETVTVVEHKEFIPKEFLPTFNSCAIEMFVHLIKDLSEYYIYSNDDFLPNGVLTPDDFFYEDYDGSVKAKNKLEIINIGSPKQRKEHYFQIARNSYEFARKHYPSRCFRLIGDTEYPQVPHISAPMIKSFCNSVYERYKDEILESVSSFREYKNFNQYLFSFCAMGAGVCKTDSKYRHRYCATTKQDLPMIVKVLINEGYRETVLNDNSKTDFSVYSVIYEVLGKKFPKRSKYEL</sequence>
<feature type="domain" description="Stealth protein CR2 conserved region 2" evidence="4">
    <location>
        <begin position="38"/>
        <end position="138"/>
    </location>
</feature>
<keyword evidence="2" id="KW-0808">Transferase</keyword>
<reference evidence="5 6" key="1">
    <citation type="submission" date="2016-10" db="EMBL/GenBank/DDBJ databases">
        <authorList>
            <person name="de Groot N.N."/>
        </authorList>
    </citation>
    <scope>NUCLEOTIDE SEQUENCE [LARGE SCALE GENOMIC DNA]</scope>
    <source>
        <strain evidence="5 6">B25</strain>
    </source>
</reference>
<dbReference type="GO" id="GO:0000271">
    <property type="term" value="P:polysaccharide biosynthetic process"/>
    <property type="evidence" value="ECO:0007669"/>
    <property type="project" value="UniProtKB-KW"/>
</dbReference>
<dbReference type="InterPro" id="IPR021520">
    <property type="entry name" value="Stealth_CR2"/>
</dbReference>
<evidence type="ECO:0000259" key="4">
    <source>
        <dbReference type="Pfam" id="PF11380"/>
    </source>
</evidence>
<protein>
    <submittedName>
        <fullName evidence="5">Stealth protein CR2, conserved region 2</fullName>
    </submittedName>
</protein>
<dbReference type="GO" id="GO:0016772">
    <property type="term" value="F:transferase activity, transferring phosphorus-containing groups"/>
    <property type="evidence" value="ECO:0007669"/>
    <property type="project" value="InterPro"/>
</dbReference>
<dbReference type="EMBL" id="FOFU01000001">
    <property type="protein sequence ID" value="SEP80505.1"/>
    <property type="molecule type" value="Genomic_DNA"/>
</dbReference>
<accession>A0A1H9AVD7</accession>
<organism evidence="5 6">
    <name type="scientific">Treponema bryantii</name>
    <dbReference type="NCBI Taxonomy" id="163"/>
    <lineage>
        <taxon>Bacteria</taxon>
        <taxon>Pseudomonadati</taxon>
        <taxon>Spirochaetota</taxon>
        <taxon>Spirochaetia</taxon>
        <taxon>Spirochaetales</taxon>
        <taxon>Treponemataceae</taxon>
        <taxon>Treponema</taxon>
    </lineage>
</organism>
<evidence type="ECO:0000256" key="2">
    <source>
        <dbReference type="ARBA" id="ARBA00022679"/>
    </source>
</evidence>
<dbReference type="Pfam" id="PF11380">
    <property type="entry name" value="Stealth_CR2"/>
    <property type="match status" value="1"/>
</dbReference>
<gene>
    <name evidence="5" type="ORF">SAMN04487977_101478</name>
</gene>
<evidence type="ECO:0000313" key="6">
    <source>
        <dbReference type="Proteomes" id="UP000182360"/>
    </source>
</evidence>